<feature type="binding site" evidence="10">
    <location>
        <position position="165"/>
    </location>
    <ligand>
        <name>UDP-N-acetyl-alpha-D-glucosamine</name>
        <dbReference type="ChEBI" id="CHEBI:57705"/>
    </ligand>
</feature>
<keyword evidence="7 10" id="KW-0472">Membrane</keyword>
<gene>
    <name evidence="13" type="primary">murG2</name>
    <name evidence="10" type="synonym">murG</name>
    <name evidence="13" type="ORF">HLPCO_001478</name>
</gene>
<keyword evidence="6 10" id="KW-0573">Peptidoglycan synthesis</keyword>
<dbReference type="PANTHER" id="PTHR21015">
    <property type="entry name" value="UDP-N-ACETYLGLUCOSAMINE--N-ACETYLMURAMYL-(PENTAPEPTIDE) PYROPHOSPHORYL-UNDECAPRENOL N-ACETYLGLUCOSAMINE TRANSFERASE 1"/>
    <property type="match status" value="1"/>
</dbReference>
<feature type="domain" description="Glycosyltransferase family 28 N-terminal" evidence="11">
    <location>
        <begin position="4"/>
        <end position="141"/>
    </location>
</feature>
<name>U2DVX6_9MOLU</name>
<dbReference type="GO" id="GO:0005975">
    <property type="term" value="P:carbohydrate metabolic process"/>
    <property type="evidence" value="ECO:0007669"/>
    <property type="project" value="InterPro"/>
</dbReference>
<keyword evidence="4 10" id="KW-0808">Transferase</keyword>
<dbReference type="NCBIfam" id="TIGR01133">
    <property type="entry name" value="murG"/>
    <property type="match status" value="1"/>
</dbReference>
<dbReference type="eggNOG" id="COG0707">
    <property type="taxonomic scope" value="Bacteria"/>
</dbReference>
<evidence type="ECO:0000259" key="11">
    <source>
        <dbReference type="Pfam" id="PF03033"/>
    </source>
</evidence>
<dbReference type="NCBIfam" id="NF009102">
    <property type="entry name" value="PRK12446.1"/>
    <property type="match status" value="1"/>
</dbReference>
<evidence type="ECO:0000256" key="8">
    <source>
        <dbReference type="ARBA" id="ARBA00023306"/>
    </source>
</evidence>
<dbReference type="EMBL" id="AFNU02000004">
    <property type="protein sequence ID" value="ERJ12492.1"/>
    <property type="molecule type" value="Genomic_DNA"/>
</dbReference>
<evidence type="ECO:0000256" key="4">
    <source>
        <dbReference type="ARBA" id="ARBA00022679"/>
    </source>
</evidence>
<keyword evidence="3 10" id="KW-0328">Glycosyltransferase</keyword>
<comment type="subcellular location">
    <subcellularLocation>
        <location evidence="10">Cell membrane</location>
        <topology evidence="10">Peripheral membrane protein</topology>
        <orientation evidence="10">Cytoplasmic side</orientation>
    </subcellularLocation>
</comment>
<dbReference type="InterPro" id="IPR007235">
    <property type="entry name" value="Glyco_trans_28_C"/>
</dbReference>
<evidence type="ECO:0000256" key="9">
    <source>
        <dbReference type="ARBA" id="ARBA00023316"/>
    </source>
</evidence>
<comment type="function">
    <text evidence="10">Cell wall formation. Catalyzes the transfer of a GlcNAc subunit on undecaprenyl-pyrophosphoryl-MurNAc-pentapeptide (lipid intermediate I) to form undecaprenyl-pyrophosphoryl-MurNAc-(pentapeptide)GlcNAc (lipid intermediate II).</text>
</comment>
<reference evidence="13 14" key="1">
    <citation type="journal article" date="2011" name="J. Bacteriol.">
        <title>Genome sequence of Haloplasma contractile, an unusual contractile bacterium from a deep-sea anoxic brine lake.</title>
        <authorList>
            <person name="Antunes A."/>
            <person name="Alam I."/>
            <person name="El Dorry H."/>
            <person name="Siam R."/>
            <person name="Robertson A."/>
            <person name="Bajic V.B."/>
            <person name="Stingl U."/>
        </authorList>
    </citation>
    <scope>NUCLEOTIDE SEQUENCE [LARGE SCALE GENOMIC DNA]</scope>
    <source>
        <strain evidence="13 14">SSD-17B</strain>
    </source>
</reference>
<dbReference type="UniPathway" id="UPA00219"/>
<evidence type="ECO:0000256" key="3">
    <source>
        <dbReference type="ARBA" id="ARBA00022676"/>
    </source>
</evidence>
<dbReference type="OrthoDB" id="9808936at2"/>
<comment type="catalytic activity">
    <reaction evidence="10">
        <text>di-trans,octa-cis-undecaprenyl diphospho-N-acetyl-alpha-D-muramoyl-L-alanyl-D-glutamyl-meso-2,6-diaminopimeloyl-D-alanyl-D-alanine + UDP-N-acetyl-alpha-D-glucosamine = di-trans,octa-cis-undecaprenyl diphospho-[N-acetyl-alpha-D-glucosaminyl-(1-&gt;4)]-N-acetyl-alpha-D-muramoyl-L-alanyl-D-glutamyl-meso-2,6-diaminopimeloyl-D-alanyl-D-alanine + UDP + H(+)</text>
        <dbReference type="Rhea" id="RHEA:31227"/>
        <dbReference type="ChEBI" id="CHEBI:15378"/>
        <dbReference type="ChEBI" id="CHEBI:57705"/>
        <dbReference type="ChEBI" id="CHEBI:58223"/>
        <dbReference type="ChEBI" id="CHEBI:61387"/>
        <dbReference type="ChEBI" id="CHEBI:61388"/>
        <dbReference type="EC" id="2.4.1.227"/>
    </reaction>
</comment>
<dbReference type="GO" id="GO:0051991">
    <property type="term" value="F:UDP-N-acetyl-D-glucosamine:N-acetylmuramoyl-L-alanyl-D-glutamyl-meso-2,6-diaminopimelyl-D-alanyl-D-alanine-diphosphoundecaprenol 4-beta-N-acetylglucosaminlytransferase activity"/>
    <property type="evidence" value="ECO:0007669"/>
    <property type="project" value="RHEA"/>
</dbReference>
<evidence type="ECO:0000259" key="12">
    <source>
        <dbReference type="Pfam" id="PF04101"/>
    </source>
</evidence>
<dbReference type="InterPro" id="IPR004276">
    <property type="entry name" value="GlycoTrans_28_N"/>
</dbReference>
<organism evidence="13 14">
    <name type="scientific">Haloplasma contractile SSD-17B</name>
    <dbReference type="NCBI Taxonomy" id="1033810"/>
    <lineage>
        <taxon>Bacteria</taxon>
        <taxon>Bacillati</taxon>
        <taxon>Mycoplasmatota</taxon>
        <taxon>Mollicutes</taxon>
        <taxon>Haloplasmatales</taxon>
        <taxon>Haloplasmataceae</taxon>
        <taxon>Haloplasma</taxon>
    </lineage>
</organism>
<feature type="binding site" evidence="10">
    <location>
        <position position="290"/>
    </location>
    <ligand>
        <name>UDP-N-acetyl-alpha-D-glucosamine</name>
        <dbReference type="ChEBI" id="CHEBI:57705"/>
    </ligand>
</feature>
<dbReference type="Proteomes" id="UP000005707">
    <property type="component" value="Unassembled WGS sequence"/>
</dbReference>
<comment type="pathway">
    <text evidence="10">Cell wall biogenesis; peptidoglycan biosynthesis.</text>
</comment>
<sequence length="355" mass="39850">MKKIILTGGGTSGHVTPNIALIPKLKKEGYQIHYIGTQNGIEQNLIGEQEEITYHAIKGGKLRRYVSFKNIVDACKVMGGFVQACHVIRKVKPNVIFSKGGYVSTPVVWGAKLFRVPIVIHESDYTVGLANKLSIPFANKVCFAFPETFEHLPREKSVYTGIPIRDELFSGNKEKGYKFTGLNNKKPILLVTGGSLGSTFINKIVRNQLDELLNHYQVCHLCGKGKLDESLQTKKGYKQYEYISKELPDIFAISDVVVTRGGATFLYELLALKKPMLIIPLSKNASRGDQILNAKSFSKQGFADYIEEEDLTSDRFLISIKQLNKNKENIINKITEYRRESSTKKVLDIIKSITK</sequence>
<evidence type="ECO:0000313" key="14">
    <source>
        <dbReference type="Proteomes" id="UP000005707"/>
    </source>
</evidence>
<dbReference type="GO" id="GO:0005886">
    <property type="term" value="C:plasma membrane"/>
    <property type="evidence" value="ECO:0007669"/>
    <property type="project" value="UniProtKB-SubCell"/>
</dbReference>
<dbReference type="CDD" id="cd03785">
    <property type="entry name" value="GT28_MurG"/>
    <property type="match status" value="1"/>
</dbReference>
<feature type="domain" description="Glycosyl transferase family 28 C-terminal" evidence="12">
    <location>
        <begin position="189"/>
        <end position="350"/>
    </location>
</feature>
<dbReference type="GO" id="GO:0008360">
    <property type="term" value="P:regulation of cell shape"/>
    <property type="evidence" value="ECO:0007669"/>
    <property type="project" value="UniProtKB-KW"/>
</dbReference>
<keyword evidence="8 10" id="KW-0131">Cell cycle</keyword>
<dbReference type="AlphaFoldDB" id="U2DVX6"/>
<evidence type="ECO:0000256" key="10">
    <source>
        <dbReference type="HAMAP-Rule" id="MF_00033"/>
    </source>
</evidence>
<evidence type="ECO:0000256" key="5">
    <source>
        <dbReference type="ARBA" id="ARBA00022960"/>
    </source>
</evidence>
<dbReference type="InterPro" id="IPR006009">
    <property type="entry name" value="GlcNAc_MurG"/>
</dbReference>
<dbReference type="GO" id="GO:0051301">
    <property type="term" value="P:cell division"/>
    <property type="evidence" value="ECO:0007669"/>
    <property type="project" value="UniProtKB-KW"/>
</dbReference>
<reference evidence="13 14" key="2">
    <citation type="journal article" date="2013" name="PLoS ONE">
        <title>INDIGO - INtegrated Data Warehouse of MIcrobial GenOmes with Examples from the Red Sea Extremophiles.</title>
        <authorList>
            <person name="Alam I."/>
            <person name="Antunes A."/>
            <person name="Kamau A.A."/>
            <person name="Ba Alawi W."/>
            <person name="Kalkatawi M."/>
            <person name="Stingl U."/>
            <person name="Bajic V.B."/>
        </authorList>
    </citation>
    <scope>NUCLEOTIDE SEQUENCE [LARGE SCALE GENOMIC DNA]</scope>
    <source>
        <strain evidence="13 14">SSD-17B</strain>
    </source>
</reference>
<dbReference type="RefSeq" id="WP_008824929.1">
    <property type="nucleotide sequence ID" value="NZ_AFNU02000004.1"/>
</dbReference>
<comment type="caution">
    <text evidence="10">Lacks conserved residue(s) required for the propagation of feature annotation.</text>
</comment>
<dbReference type="InParanoid" id="U2DVX6"/>
<keyword evidence="1 10" id="KW-1003">Cell membrane</keyword>
<dbReference type="HAMAP" id="MF_00033">
    <property type="entry name" value="MurG"/>
    <property type="match status" value="1"/>
</dbReference>
<comment type="similarity">
    <text evidence="10">Belongs to the glycosyltransferase 28 family. MurG subfamily.</text>
</comment>
<dbReference type="PANTHER" id="PTHR21015:SF27">
    <property type="entry name" value="UDP-N-ACETYLGLUCOSAMINE--N-ACETYLMURAMYL-(PENTAPEPTIDE) PYROPHOSPHORYL-UNDECAPRENOL N-ACETYLGLUCOSAMINE TRANSFERASE"/>
    <property type="match status" value="1"/>
</dbReference>
<keyword evidence="2 10" id="KW-0132">Cell division</keyword>
<accession>U2DVX6</accession>
<evidence type="ECO:0000256" key="2">
    <source>
        <dbReference type="ARBA" id="ARBA00022618"/>
    </source>
</evidence>
<dbReference type="Pfam" id="PF04101">
    <property type="entry name" value="Glyco_tran_28_C"/>
    <property type="match status" value="1"/>
</dbReference>
<dbReference type="GO" id="GO:0009252">
    <property type="term" value="P:peptidoglycan biosynthetic process"/>
    <property type="evidence" value="ECO:0007669"/>
    <property type="project" value="UniProtKB-UniRule"/>
</dbReference>
<dbReference type="GO" id="GO:0050511">
    <property type="term" value="F:undecaprenyldiphospho-muramoylpentapeptide beta-N-acetylglucosaminyltransferase activity"/>
    <property type="evidence" value="ECO:0007669"/>
    <property type="project" value="UniProtKB-UniRule"/>
</dbReference>
<dbReference type="SUPFAM" id="SSF53756">
    <property type="entry name" value="UDP-Glycosyltransferase/glycogen phosphorylase"/>
    <property type="match status" value="1"/>
</dbReference>
<evidence type="ECO:0000256" key="7">
    <source>
        <dbReference type="ARBA" id="ARBA00023136"/>
    </source>
</evidence>
<dbReference type="STRING" id="1033810.HLPCO_001478"/>
<keyword evidence="14" id="KW-1185">Reference proteome</keyword>
<dbReference type="EC" id="2.4.1.227" evidence="10"/>
<protein>
    <recommendedName>
        <fullName evidence="10">UDP-N-acetylglucosamine--N-acetylmuramyl-(pentapeptide) pyrophosphoryl-undecaprenol N-acetylglucosamine transferase</fullName>
        <ecNumber evidence="10">2.4.1.227</ecNumber>
    </recommendedName>
    <alternativeName>
        <fullName evidence="10">Undecaprenyl-PP-MurNAc-pentapeptide-UDPGlcNAc GlcNAc transferase</fullName>
    </alternativeName>
</protein>
<comment type="caution">
    <text evidence="13">The sequence shown here is derived from an EMBL/GenBank/DDBJ whole genome shotgun (WGS) entry which is preliminary data.</text>
</comment>
<feature type="binding site" evidence="10">
    <location>
        <position position="195"/>
    </location>
    <ligand>
        <name>UDP-N-acetyl-alpha-D-glucosamine</name>
        <dbReference type="ChEBI" id="CHEBI:57705"/>
    </ligand>
</feature>
<keyword evidence="5 10" id="KW-0133">Cell shape</keyword>
<proteinExistence type="inferred from homology"/>
<evidence type="ECO:0000313" key="13">
    <source>
        <dbReference type="EMBL" id="ERJ12492.1"/>
    </source>
</evidence>
<dbReference type="GO" id="GO:0071555">
    <property type="term" value="P:cell wall organization"/>
    <property type="evidence" value="ECO:0007669"/>
    <property type="project" value="UniProtKB-KW"/>
</dbReference>
<evidence type="ECO:0000256" key="1">
    <source>
        <dbReference type="ARBA" id="ARBA00022475"/>
    </source>
</evidence>
<evidence type="ECO:0000256" key="6">
    <source>
        <dbReference type="ARBA" id="ARBA00022984"/>
    </source>
</evidence>
<dbReference type="Gene3D" id="3.40.50.2000">
    <property type="entry name" value="Glycogen Phosphorylase B"/>
    <property type="match status" value="2"/>
</dbReference>
<dbReference type="Pfam" id="PF03033">
    <property type="entry name" value="Glyco_transf_28"/>
    <property type="match status" value="1"/>
</dbReference>
<keyword evidence="9 10" id="KW-0961">Cell wall biogenesis/degradation</keyword>